<sequence>MPGRSTTALSHLKTSSMRYTLLIVILLLLSSVWIGGVLILVRVQKMTSSRTKADLCCVKRAILQISKYIHHTWTRSALYPNGPRPLPFLGNIISLSKIARGGDAELLRIAARDGDLGMFWLGTKPIAIVNSPQTVKDLLDRRGSIYSSRPLQKFRMEAWPWRLVITPAGESFQFLRRIYHQLLSPHYSLRQQKYQDFESQVLLKTLLDQPEQFMRSTQSFATSVILSACYGVRLDQIHHPVVKELYSIWDSMLIYFQPGSLLIDFVPWLEYLPKFLQPWRRTSSQLRARELRIYGSLFCALKRRIETEGVADCFGSVLLKIQEQERFDDERACDILAMLIGAGSDTTSSYLQTFFKVMALHPEVVAKAQKEIDRVVGPARLPGWTDEPSLPYLRAIIKEVHRWAPIGGLGVPHTATKDDIYNGRLIPAGTVVFPNLPALSRSRMRYDEPEKFTPERFIADDQDAATAAVNPDFTKRDHFHYGFGRRLCQGIRMAESNLFITVSRVLWGFEIELDPHAPSLDMNAKIAGLVNKPKPYMLSIQCRGPVFEDTIRRNVDHASTDAVPLSSMTLDVDVY</sequence>
<dbReference type="RefSeq" id="XP_033680998.1">
    <property type="nucleotide sequence ID" value="XM_033825990.1"/>
</dbReference>
<evidence type="ECO:0000256" key="3">
    <source>
        <dbReference type="ARBA" id="ARBA00023002"/>
    </source>
</evidence>
<feature type="binding site" description="axial binding residue" evidence="5">
    <location>
        <position position="488"/>
    </location>
    <ligand>
        <name>heme</name>
        <dbReference type="ChEBI" id="CHEBI:30413"/>
    </ligand>
    <ligandPart>
        <name>Fe</name>
        <dbReference type="ChEBI" id="CHEBI:18248"/>
    </ligandPart>
</feature>
<keyword evidence="6" id="KW-1133">Transmembrane helix</keyword>
<evidence type="ECO:0000313" key="7">
    <source>
        <dbReference type="EMBL" id="KAF2245994.1"/>
    </source>
</evidence>
<evidence type="ECO:0000256" key="1">
    <source>
        <dbReference type="ARBA" id="ARBA00010617"/>
    </source>
</evidence>
<evidence type="ECO:0000256" key="4">
    <source>
        <dbReference type="ARBA" id="ARBA00023004"/>
    </source>
</evidence>
<dbReference type="CDD" id="cd11065">
    <property type="entry name" value="CYP64-like"/>
    <property type="match status" value="1"/>
</dbReference>
<dbReference type="Gene3D" id="1.10.630.10">
    <property type="entry name" value="Cytochrome P450"/>
    <property type="match status" value="1"/>
</dbReference>
<dbReference type="PRINTS" id="PR00463">
    <property type="entry name" value="EP450I"/>
</dbReference>
<gene>
    <name evidence="7" type="ORF">BU26DRAFT_488787</name>
</gene>
<keyword evidence="6" id="KW-0472">Membrane</keyword>
<proteinExistence type="inferred from homology"/>
<feature type="transmembrane region" description="Helical" evidence="6">
    <location>
        <begin position="20"/>
        <end position="41"/>
    </location>
</feature>
<name>A0A6A6I625_9PLEO</name>
<comment type="cofactor">
    <cofactor evidence="5">
        <name>heme</name>
        <dbReference type="ChEBI" id="CHEBI:30413"/>
    </cofactor>
</comment>
<evidence type="ECO:0000256" key="2">
    <source>
        <dbReference type="ARBA" id="ARBA00022723"/>
    </source>
</evidence>
<comment type="similarity">
    <text evidence="1">Belongs to the cytochrome P450 family.</text>
</comment>
<dbReference type="InterPro" id="IPR036396">
    <property type="entry name" value="Cyt_P450_sf"/>
</dbReference>
<keyword evidence="6" id="KW-0812">Transmembrane</keyword>
<reference evidence="7" key="1">
    <citation type="journal article" date="2020" name="Stud. Mycol.">
        <title>101 Dothideomycetes genomes: a test case for predicting lifestyles and emergence of pathogens.</title>
        <authorList>
            <person name="Haridas S."/>
            <person name="Albert R."/>
            <person name="Binder M."/>
            <person name="Bloem J."/>
            <person name="Labutti K."/>
            <person name="Salamov A."/>
            <person name="Andreopoulos B."/>
            <person name="Baker S."/>
            <person name="Barry K."/>
            <person name="Bills G."/>
            <person name="Bluhm B."/>
            <person name="Cannon C."/>
            <person name="Castanera R."/>
            <person name="Culley D."/>
            <person name="Daum C."/>
            <person name="Ezra D."/>
            <person name="Gonzalez J."/>
            <person name="Henrissat B."/>
            <person name="Kuo A."/>
            <person name="Liang C."/>
            <person name="Lipzen A."/>
            <person name="Lutzoni F."/>
            <person name="Magnuson J."/>
            <person name="Mondo S."/>
            <person name="Nolan M."/>
            <person name="Ohm R."/>
            <person name="Pangilinan J."/>
            <person name="Park H.-J."/>
            <person name="Ramirez L."/>
            <person name="Alfaro M."/>
            <person name="Sun H."/>
            <person name="Tritt A."/>
            <person name="Yoshinaga Y."/>
            <person name="Zwiers L.-H."/>
            <person name="Turgeon B."/>
            <person name="Goodwin S."/>
            <person name="Spatafora J."/>
            <person name="Crous P."/>
            <person name="Grigoriev I."/>
        </authorList>
    </citation>
    <scope>NUCLEOTIDE SEQUENCE</scope>
    <source>
        <strain evidence="7">CBS 122368</strain>
    </source>
</reference>
<dbReference type="PANTHER" id="PTHR46300:SF5">
    <property type="entry name" value="CYTOCHROME P450"/>
    <property type="match status" value="1"/>
</dbReference>
<keyword evidence="5" id="KW-0349">Heme</keyword>
<dbReference type="InterPro" id="IPR050364">
    <property type="entry name" value="Cytochrome_P450_fung"/>
</dbReference>
<dbReference type="Pfam" id="PF00067">
    <property type="entry name" value="p450"/>
    <property type="match status" value="1"/>
</dbReference>
<dbReference type="GO" id="GO:0005506">
    <property type="term" value="F:iron ion binding"/>
    <property type="evidence" value="ECO:0007669"/>
    <property type="project" value="InterPro"/>
</dbReference>
<feature type="non-terminal residue" evidence="7">
    <location>
        <position position="1"/>
    </location>
</feature>
<keyword evidence="8" id="KW-1185">Reference proteome</keyword>
<protein>
    <submittedName>
        <fullName evidence="7">Cytochrome P450</fullName>
    </submittedName>
</protein>
<dbReference type="AlphaFoldDB" id="A0A6A6I625"/>
<evidence type="ECO:0000256" key="6">
    <source>
        <dbReference type="SAM" id="Phobius"/>
    </source>
</evidence>
<dbReference type="EMBL" id="ML987199">
    <property type="protein sequence ID" value="KAF2245994.1"/>
    <property type="molecule type" value="Genomic_DNA"/>
</dbReference>
<dbReference type="InterPro" id="IPR001128">
    <property type="entry name" value="Cyt_P450"/>
</dbReference>
<dbReference type="GO" id="GO:0020037">
    <property type="term" value="F:heme binding"/>
    <property type="evidence" value="ECO:0007669"/>
    <property type="project" value="InterPro"/>
</dbReference>
<evidence type="ECO:0000256" key="5">
    <source>
        <dbReference type="PIRSR" id="PIRSR602401-1"/>
    </source>
</evidence>
<dbReference type="GO" id="GO:0016705">
    <property type="term" value="F:oxidoreductase activity, acting on paired donors, with incorporation or reduction of molecular oxygen"/>
    <property type="evidence" value="ECO:0007669"/>
    <property type="project" value="InterPro"/>
</dbReference>
<dbReference type="InterPro" id="IPR002401">
    <property type="entry name" value="Cyt_P450_E_grp-I"/>
</dbReference>
<dbReference type="PANTHER" id="PTHR46300">
    <property type="entry name" value="P450, PUTATIVE (EUROFUNG)-RELATED-RELATED"/>
    <property type="match status" value="1"/>
</dbReference>
<keyword evidence="2 5" id="KW-0479">Metal-binding</keyword>
<dbReference type="PRINTS" id="PR00385">
    <property type="entry name" value="P450"/>
</dbReference>
<dbReference type="SUPFAM" id="SSF48264">
    <property type="entry name" value="Cytochrome P450"/>
    <property type="match status" value="1"/>
</dbReference>
<evidence type="ECO:0000313" key="8">
    <source>
        <dbReference type="Proteomes" id="UP000800094"/>
    </source>
</evidence>
<accession>A0A6A6I625</accession>
<keyword evidence="4 5" id="KW-0408">Iron</keyword>
<dbReference type="Proteomes" id="UP000800094">
    <property type="component" value="Unassembled WGS sequence"/>
</dbReference>
<keyword evidence="3" id="KW-0560">Oxidoreductase</keyword>
<dbReference type="OrthoDB" id="1103324at2759"/>
<dbReference type="GO" id="GO:0004497">
    <property type="term" value="F:monooxygenase activity"/>
    <property type="evidence" value="ECO:0007669"/>
    <property type="project" value="InterPro"/>
</dbReference>
<organism evidence="7 8">
    <name type="scientific">Trematosphaeria pertusa</name>
    <dbReference type="NCBI Taxonomy" id="390896"/>
    <lineage>
        <taxon>Eukaryota</taxon>
        <taxon>Fungi</taxon>
        <taxon>Dikarya</taxon>
        <taxon>Ascomycota</taxon>
        <taxon>Pezizomycotina</taxon>
        <taxon>Dothideomycetes</taxon>
        <taxon>Pleosporomycetidae</taxon>
        <taxon>Pleosporales</taxon>
        <taxon>Massarineae</taxon>
        <taxon>Trematosphaeriaceae</taxon>
        <taxon>Trematosphaeria</taxon>
    </lineage>
</organism>
<dbReference type="GeneID" id="54579320"/>